<dbReference type="PaxDb" id="411902-CLOBOL_02914"/>
<reference evidence="1 2" key="2">
    <citation type="submission" date="2007-09" db="EMBL/GenBank/DDBJ databases">
        <title>Draft genome sequence of Clostridium bolteae (ATCC BAA-613).</title>
        <authorList>
            <person name="Sudarsanam P."/>
            <person name="Ley R."/>
            <person name="Guruge J."/>
            <person name="Turnbaugh P.J."/>
            <person name="Mahowald M."/>
            <person name="Liep D."/>
            <person name="Gordon J."/>
        </authorList>
    </citation>
    <scope>NUCLEOTIDE SEQUENCE [LARGE SCALE GENOMIC DNA]</scope>
    <source>
        <strain evidence="2">ATCC BAA-613 / DSM 15670 / CCUG 46953 / JCM 12243 / WAL 16351</strain>
    </source>
</reference>
<dbReference type="AlphaFoldDB" id="A8RR48"/>
<comment type="caution">
    <text evidence="1">The sequence shown here is derived from an EMBL/GenBank/DDBJ whole genome shotgun (WGS) entry which is preliminary data.</text>
</comment>
<dbReference type="Proteomes" id="UP000005396">
    <property type="component" value="Unassembled WGS sequence"/>
</dbReference>
<evidence type="ECO:0000313" key="2">
    <source>
        <dbReference type="Proteomes" id="UP000005396"/>
    </source>
</evidence>
<organism evidence="1 2">
    <name type="scientific">Enterocloster bolteae (strain ATCC BAA-613 / DSM 15670 / CCUG 46953 / JCM 12243 / WAL 16351)</name>
    <name type="common">Clostridium bolteae</name>
    <dbReference type="NCBI Taxonomy" id="411902"/>
    <lineage>
        <taxon>Bacteria</taxon>
        <taxon>Bacillati</taxon>
        <taxon>Bacillota</taxon>
        <taxon>Clostridia</taxon>
        <taxon>Lachnospirales</taxon>
        <taxon>Lachnospiraceae</taxon>
        <taxon>Enterocloster</taxon>
    </lineage>
</organism>
<protein>
    <submittedName>
        <fullName evidence="1">Uncharacterized protein</fullName>
    </submittedName>
</protein>
<dbReference type="HOGENOM" id="CLU_3041961_0_0_9"/>
<accession>A8RR48</accession>
<reference evidence="1 2" key="1">
    <citation type="submission" date="2007-08" db="EMBL/GenBank/DDBJ databases">
        <authorList>
            <person name="Fulton L."/>
            <person name="Clifton S."/>
            <person name="Fulton B."/>
            <person name="Xu J."/>
            <person name="Minx P."/>
            <person name="Pepin K.H."/>
            <person name="Johnson M."/>
            <person name="Thiruvilangam P."/>
            <person name="Bhonagiri V."/>
            <person name="Nash W.E."/>
            <person name="Mardis E.R."/>
            <person name="Wilson R.K."/>
        </authorList>
    </citation>
    <scope>NUCLEOTIDE SEQUENCE [LARGE SCALE GENOMIC DNA]</scope>
    <source>
        <strain evidence="2">ATCC BAA-613 / DSM 15670 / CCUG 46953 / JCM 12243 / WAL 16351</strain>
    </source>
</reference>
<dbReference type="EMBL" id="ABCC02000027">
    <property type="protein sequence ID" value="EDP16770.1"/>
    <property type="molecule type" value="Genomic_DNA"/>
</dbReference>
<gene>
    <name evidence="1" type="ORF">CLOBOL_02914</name>
</gene>
<proteinExistence type="predicted"/>
<evidence type="ECO:0000313" key="1">
    <source>
        <dbReference type="EMBL" id="EDP16770.1"/>
    </source>
</evidence>
<sequence>MIICPGLQTLCPGLIVSSISLLSYHAGILTPSRLHHIKRDFPIHDIFCGVSFFF</sequence>
<name>A8RR48_ENTBW</name>